<keyword evidence="7 10" id="KW-0472">Membrane</keyword>
<keyword evidence="13" id="KW-1185">Reference proteome</keyword>
<keyword evidence="5 10" id="KW-0552">Olfaction</keyword>
<keyword evidence="9" id="KW-0297">G-protein coupled receptor</keyword>
<feature type="transmembrane region" description="Helical" evidence="10">
    <location>
        <begin position="97"/>
        <end position="119"/>
    </location>
</feature>
<dbReference type="PROSITE" id="PS50262">
    <property type="entry name" value="G_PROTEIN_RECEP_F1_2"/>
    <property type="match status" value="1"/>
</dbReference>
<dbReference type="GO" id="GO:0005886">
    <property type="term" value="C:plasma membrane"/>
    <property type="evidence" value="ECO:0007669"/>
    <property type="project" value="UniProtKB-SubCell"/>
</dbReference>
<reference evidence="12" key="1">
    <citation type="submission" date="2025-08" db="UniProtKB">
        <authorList>
            <consortium name="Ensembl"/>
        </authorList>
    </citation>
    <scope>IDENTIFICATION</scope>
</reference>
<evidence type="ECO:0000259" key="11">
    <source>
        <dbReference type="PROSITE" id="PS50262"/>
    </source>
</evidence>
<organism evidence="12 13">
    <name type="scientific">Gopherus evgoodei</name>
    <name type="common">Goodes thornscrub tortoise</name>
    <dbReference type="NCBI Taxonomy" id="1825980"/>
    <lineage>
        <taxon>Eukaryota</taxon>
        <taxon>Metazoa</taxon>
        <taxon>Chordata</taxon>
        <taxon>Craniata</taxon>
        <taxon>Vertebrata</taxon>
        <taxon>Euteleostomi</taxon>
        <taxon>Archelosauria</taxon>
        <taxon>Testudinata</taxon>
        <taxon>Testudines</taxon>
        <taxon>Cryptodira</taxon>
        <taxon>Durocryptodira</taxon>
        <taxon>Testudinoidea</taxon>
        <taxon>Testudinidae</taxon>
        <taxon>Gopherus</taxon>
    </lineage>
</organism>
<accession>A0A8C5EWT6</accession>
<dbReference type="Ensembl" id="ENSGEVT00005021935.1">
    <property type="protein sequence ID" value="ENSGEVP00005020885.1"/>
    <property type="gene ID" value="ENSGEVG00005014829.1"/>
</dbReference>
<dbReference type="Pfam" id="PF13853">
    <property type="entry name" value="7tm_4"/>
    <property type="match status" value="1"/>
</dbReference>
<dbReference type="SUPFAM" id="SSF81321">
    <property type="entry name" value="Family A G protein-coupled receptor-like"/>
    <property type="match status" value="1"/>
</dbReference>
<comment type="similarity">
    <text evidence="9">Belongs to the G-protein coupled receptor 1 family.</text>
</comment>
<keyword evidence="4 9" id="KW-0812">Transmembrane</keyword>
<sequence length="329" mass="36739">MNLNRTVVTEFLLLGFSTSPERQVLLFVALLAIYLVTVVGNLLIILVTLVDPVLHTSMYFFLSNLSALEVGYTSVTVPKMLVSLISGDKHISFAGCAMQMGFFLCFGSTESSFLATMAYDRYVAICNPLCYTMIMNKKVCVLLAATSWTIGIPAQVVQTGLVFTLPFCSSREINHFFCDPAPLLLLACADTSMNETLTYIMVTFFGMVPFALILLSYIRIITTILMMPSAEGKKRTFSTCSSHLIVVALFYGSGILLYLQPRSSEFPDGAKLLSLFYTVLPAMLNPFIYSLRNRDIQMVKEALRKLISKVIPFPDWSNIPHQFFFTRKA</sequence>
<evidence type="ECO:0000256" key="4">
    <source>
        <dbReference type="ARBA" id="ARBA00022692"/>
    </source>
</evidence>
<dbReference type="FunFam" id="1.20.1070.10:FF:000001">
    <property type="entry name" value="Olfactory receptor"/>
    <property type="match status" value="1"/>
</dbReference>
<keyword evidence="6 10" id="KW-1133">Transmembrane helix</keyword>
<keyword evidence="9" id="KW-0675">Receptor</keyword>
<evidence type="ECO:0000256" key="5">
    <source>
        <dbReference type="ARBA" id="ARBA00022725"/>
    </source>
</evidence>
<dbReference type="AlphaFoldDB" id="A0A8C5EWT6"/>
<dbReference type="Gene3D" id="1.20.1070.10">
    <property type="entry name" value="Rhodopsin 7-helix transmembrane proteins"/>
    <property type="match status" value="1"/>
</dbReference>
<dbReference type="PRINTS" id="PR00245">
    <property type="entry name" value="OLFACTORYR"/>
</dbReference>
<evidence type="ECO:0000256" key="8">
    <source>
        <dbReference type="ARBA" id="ARBA00023224"/>
    </source>
</evidence>
<keyword evidence="2 10" id="KW-1003">Cell membrane</keyword>
<dbReference type="GO" id="GO:0004984">
    <property type="term" value="F:olfactory receptor activity"/>
    <property type="evidence" value="ECO:0007669"/>
    <property type="project" value="InterPro"/>
</dbReference>
<evidence type="ECO:0000256" key="6">
    <source>
        <dbReference type="ARBA" id="ARBA00022989"/>
    </source>
</evidence>
<dbReference type="OrthoDB" id="9975554at2759"/>
<evidence type="ECO:0000256" key="1">
    <source>
        <dbReference type="ARBA" id="ARBA00004651"/>
    </source>
</evidence>
<dbReference type="InterPro" id="IPR000725">
    <property type="entry name" value="Olfact_rcpt"/>
</dbReference>
<evidence type="ECO:0000313" key="13">
    <source>
        <dbReference type="Proteomes" id="UP000694390"/>
    </source>
</evidence>
<dbReference type="InterPro" id="IPR000276">
    <property type="entry name" value="GPCR_Rhodpsn"/>
</dbReference>
<evidence type="ECO:0000313" key="12">
    <source>
        <dbReference type="Ensembl" id="ENSGEVP00005020885.1"/>
    </source>
</evidence>
<feature type="transmembrane region" description="Helical" evidence="10">
    <location>
        <begin position="139"/>
        <end position="157"/>
    </location>
</feature>
<feature type="transmembrane region" description="Helical" evidence="10">
    <location>
        <begin position="199"/>
        <end position="220"/>
    </location>
</feature>
<feature type="transmembrane region" description="Helical" evidence="10">
    <location>
        <begin position="272"/>
        <end position="291"/>
    </location>
</feature>
<keyword evidence="8 9" id="KW-0807">Transducer</keyword>
<reference evidence="12" key="2">
    <citation type="submission" date="2025-09" db="UniProtKB">
        <authorList>
            <consortium name="Ensembl"/>
        </authorList>
    </citation>
    <scope>IDENTIFICATION</scope>
</reference>
<evidence type="ECO:0000256" key="7">
    <source>
        <dbReference type="ARBA" id="ARBA00023136"/>
    </source>
</evidence>
<evidence type="ECO:0000256" key="9">
    <source>
        <dbReference type="RuleBase" id="RU000688"/>
    </source>
</evidence>
<comment type="subcellular location">
    <subcellularLocation>
        <location evidence="1 10">Cell membrane</location>
        <topology evidence="1 10">Multi-pass membrane protein</topology>
    </subcellularLocation>
</comment>
<keyword evidence="3 10" id="KW-0716">Sensory transduction</keyword>
<dbReference type="PANTHER" id="PTHR26453">
    <property type="entry name" value="OLFACTORY RECEPTOR"/>
    <property type="match status" value="1"/>
</dbReference>
<feature type="transmembrane region" description="Helical" evidence="10">
    <location>
        <begin position="59"/>
        <end position="77"/>
    </location>
</feature>
<dbReference type="CDD" id="cd15225">
    <property type="entry name" value="7tmA_OR10A-like"/>
    <property type="match status" value="1"/>
</dbReference>
<dbReference type="PROSITE" id="PS00237">
    <property type="entry name" value="G_PROTEIN_RECEP_F1_1"/>
    <property type="match status" value="1"/>
</dbReference>
<feature type="transmembrane region" description="Helical" evidence="10">
    <location>
        <begin position="24"/>
        <end position="47"/>
    </location>
</feature>
<dbReference type="PRINTS" id="PR00237">
    <property type="entry name" value="GPCRRHODOPSN"/>
</dbReference>
<protein>
    <recommendedName>
        <fullName evidence="10">Olfactory receptor</fullName>
    </recommendedName>
</protein>
<evidence type="ECO:0000256" key="2">
    <source>
        <dbReference type="ARBA" id="ARBA00022475"/>
    </source>
</evidence>
<name>A0A8C5EWT6_9SAUR</name>
<evidence type="ECO:0000256" key="3">
    <source>
        <dbReference type="ARBA" id="ARBA00022606"/>
    </source>
</evidence>
<dbReference type="Proteomes" id="UP000694390">
    <property type="component" value="Unassembled WGS sequence"/>
</dbReference>
<dbReference type="GeneTree" id="ENSGT01150000286972"/>
<proteinExistence type="inferred from homology"/>
<feature type="transmembrane region" description="Helical" evidence="10">
    <location>
        <begin position="241"/>
        <end position="260"/>
    </location>
</feature>
<dbReference type="InterPro" id="IPR017452">
    <property type="entry name" value="GPCR_Rhodpsn_7TM"/>
</dbReference>
<feature type="domain" description="G-protein coupled receptors family 1 profile" evidence="11">
    <location>
        <begin position="40"/>
        <end position="289"/>
    </location>
</feature>
<evidence type="ECO:0000256" key="10">
    <source>
        <dbReference type="RuleBase" id="RU363047"/>
    </source>
</evidence>
<dbReference type="GO" id="GO:0004930">
    <property type="term" value="F:G protein-coupled receptor activity"/>
    <property type="evidence" value="ECO:0007669"/>
    <property type="project" value="UniProtKB-KW"/>
</dbReference>